<evidence type="ECO:0000256" key="2">
    <source>
        <dbReference type="ARBA" id="ARBA00022676"/>
    </source>
</evidence>
<dbReference type="GO" id="GO:0009103">
    <property type="term" value="P:lipopolysaccharide biosynthetic process"/>
    <property type="evidence" value="ECO:0007669"/>
    <property type="project" value="UniProtKB-KW"/>
</dbReference>
<evidence type="ECO:0000256" key="5">
    <source>
        <dbReference type="ARBA" id="ARBA00022985"/>
    </source>
</evidence>
<keyword evidence="4 8" id="KW-0812">Transmembrane</keyword>
<evidence type="ECO:0000256" key="7">
    <source>
        <dbReference type="ARBA" id="ARBA00023136"/>
    </source>
</evidence>
<name>A0A4Q1DE69_9BACT</name>
<dbReference type="GO" id="GO:0016757">
    <property type="term" value="F:glycosyltransferase activity"/>
    <property type="evidence" value="ECO:0007669"/>
    <property type="project" value="UniProtKB-KW"/>
</dbReference>
<dbReference type="SUPFAM" id="SSF53448">
    <property type="entry name" value="Nucleotide-diphospho-sugar transferases"/>
    <property type="match status" value="1"/>
</dbReference>
<evidence type="ECO:0000256" key="1">
    <source>
        <dbReference type="ARBA" id="ARBA00022475"/>
    </source>
</evidence>
<gene>
    <name evidence="10" type="ORF">ESB13_10995</name>
</gene>
<evidence type="ECO:0000256" key="3">
    <source>
        <dbReference type="ARBA" id="ARBA00022679"/>
    </source>
</evidence>
<feature type="transmembrane region" description="Helical" evidence="8">
    <location>
        <begin position="233"/>
        <end position="253"/>
    </location>
</feature>
<dbReference type="InterPro" id="IPR029044">
    <property type="entry name" value="Nucleotide-diphossugar_trans"/>
</dbReference>
<evidence type="ECO:0000256" key="4">
    <source>
        <dbReference type="ARBA" id="ARBA00022692"/>
    </source>
</evidence>
<keyword evidence="6 8" id="KW-1133">Transmembrane helix</keyword>
<dbReference type="PANTHER" id="PTHR48090:SF3">
    <property type="entry name" value="UNDECAPRENYL-PHOSPHATE 4-DEOXY-4-FORMAMIDO-L-ARABINOSE TRANSFERASE"/>
    <property type="match status" value="1"/>
</dbReference>
<keyword evidence="3 10" id="KW-0808">Transferase</keyword>
<protein>
    <submittedName>
        <fullName evidence="10">Glycosyltransferase</fullName>
    </submittedName>
</protein>
<dbReference type="CDD" id="cd04187">
    <property type="entry name" value="DPM1_like_bac"/>
    <property type="match status" value="1"/>
</dbReference>
<dbReference type="InterPro" id="IPR050256">
    <property type="entry name" value="Glycosyltransferase_2"/>
</dbReference>
<proteinExistence type="predicted"/>
<keyword evidence="7 8" id="KW-0472">Membrane</keyword>
<feature type="domain" description="Glycosyltransferase 2-like" evidence="9">
    <location>
        <begin position="7"/>
        <end position="169"/>
    </location>
</feature>
<dbReference type="EMBL" id="SDHZ01000001">
    <property type="protein sequence ID" value="RXK87278.1"/>
    <property type="molecule type" value="Genomic_DNA"/>
</dbReference>
<dbReference type="PANTHER" id="PTHR48090">
    <property type="entry name" value="UNDECAPRENYL-PHOSPHATE 4-DEOXY-4-FORMAMIDO-L-ARABINOSE TRANSFERASE-RELATED"/>
    <property type="match status" value="1"/>
</dbReference>
<dbReference type="AlphaFoldDB" id="A0A4Q1DE69"/>
<evidence type="ECO:0000256" key="8">
    <source>
        <dbReference type="SAM" id="Phobius"/>
    </source>
</evidence>
<dbReference type="Gene3D" id="3.90.550.10">
    <property type="entry name" value="Spore Coat Polysaccharide Biosynthesis Protein SpsA, Chain A"/>
    <property type="match status" value="1"/>
</dbReference>
<evidence type="ECO:0000313" key="10">
    <source>
        <dbReference type="EMBL" id="RXK87278.1"/>
    </source>
</evidence>
<dbReference type="Proteomes" id="UP000290545">
    <property type="component" value="Unassembled WGS sequence"/>
</dbReference>
<feature type="transmembrane region" description="Helical" evidence="8">
    <location>
        <begin position="265"/>
        <end position="290"/>
    </location>
</feature>
<organism evidence="10 11">
    <name type="scientific">Filimonas effusa</name>
    <dbReference type="NCBI Taxonomy" id="2508721"/>
    <lineage>
        <taxon>Bacteria</taxon>
        <taxon>Pseudomonadati</taxon>
        <taxon>Bacteroidota</taxon>
        <taxon>Chitinophagia</taxon>
        <taxon>Chitinophagales</taxon>
        <taxon>Chitinophagaceae</taxon>
        <taxon>Filimonas</taxon>
    </lineage>
</organism>
<keyword evidence="2" id="KW-0328">Glycosyltransferase</keyword>
<sequence>MSNKKLSVLIPVFNEEGNIAAIVDAIRIVFEQLPPYDHEILFVNDGSIDASLQVIKRMAAVNPRVKFISFSRNFGKDNALLAGCRYATGDAVITMDADLQHPPELIPEMLGLWESGNDVVYAYRADRNRHVGKLNQLTSRAFYKLVNALSDVKLEDGISDYRLLDKKVVVTLNQLPEERPFFRGLVKWVGFQQVGIPYTPAARASGETKYSQRALARLALQGITSFSVKPLQIAIYLGFGFSLIPLLYIPYVLYSFYHHLAISGWASLIMTVLFFGGLQLMILGILGVYLGKLFTQSKQRPQFIVQETNAGCEAAGQESSYSSFSELMVVGA</sequence>
<accession>A0A4Q1DE69</accession>
<dbReference type="Pfam" id="PF00535">
    <property type="entry name" value="Glycos_transf_2"/>
    <property type="match status" value="1"/>
</dbReference>
<dbReference type="GO" id="GO:0005886">
    <property type="term" value="C:plasma membrane"/>
    <property type="evidence" value="ECO:0007669"/>
    <property type="project" value="TreeGrafter"/>
</dbReference>
<dbReference type="InterPro" id="IPR001173">
    <property type="entry name" value="Glyco_trans_2-like"/>
</dbReference>
<keyword evidence="1" id="KW-1003">Cell membrane</keyword>
<comment type="caution">
    <text evidence="10">The sequence shown here is derived from an EMBL/GenBank/DDBJ whole genome shotgun (WGS) entry which is preliminary data.</text>
</comment>
<keyword evidence="5" id="KW-0448">Lipopolysaccharide biosynthesis</keyword>
<evidence type="ECO:0000259" key="9">
    <source>
        <dbReference type="Pfam" id="PF00535"/>
    </source>
</evidence>
<dbReference type="OrthoDB" id="9807778at2"/>
<keyword evidence="11" id="KW-1185">Reference proteome</keyword>
<evidence type="ECO:0000313" key="11">
    <source>
        <dbReference type="Proteomes" id="UP000290545"/>
    </source>
</evidence>
<reference evidence="10 11" key="1">
    <citation type="submission" date="2019-01" db="EMBL/GenBank/DDBJ databases">
        <title>Filimonas sp. strain TTM-71.</title>
        <authorList>
            <person name="Chen W.-M."/>
        </authorList>
    </citation>
    <scope>NUCLEOTIDE SEQUENCE [LARGE SCALE GENOMIC DNA]</scope>
    <source>
        <strain evidence="10 11">TTM-71</strain>
    </source>
</reference>
<dbReference type="RefSeq" id="WP_129003028.1">
    <property type="nucleotide sequence ID" value="NZ_SDHZ01000001.1"/>
</dbReference>
<evidence type="ECO:0000256" key="6">
    <source>
        <dbReference type="ARBA" id="ARBA00022989"/>
    </source>
</evidence>